<protein>
    <submittedName>
        <fullName evidence="5">Glycoside hydrolase family 32 protein</fullName>
    </submittedName>
</protein>
<dbReference type="PROSITE" id="PS00609">
    <property type="entry name" value="GLYCOSYL_HYDROL_F32"/>
    <property type="match status" value="1"/>
</dbReference>
<dbReference type="GO" id="GO:0005737">
    <property type="term" value="C:cytoplasm"/>
    <property type="evidence" value="ECO:0007669"/>
    <property type="project" value="TreeGrafter"/>
</dbReference>
<dbReference type="SMART" id="SM00640">
    <property type="entry name" value="Glyco_32"/>
    <property type="match status" value="1"/>
</dbReference>
<accession>A0AAE3K0B9</accession>
<dbReference type="SUPFAM" id="SSF49899">
    <property type="entry name" value="Concanavalin A-like lectins/glucanases"/>
    <property type="match status" value="1"/>
</dbReference>
<evidence type="ECO:0000259" key="4">
    <source>
        <dbReference type="Pfam" id="PF00251"/>
    </source>
</evidence>
<feature type="domain" description="Glycosyl hydrolase family 32 N-terminal" evidence="4">
    <location>
        <begin position="96"/>
        <end position="385"/>
    </location>
</feature>
<dbReference type="SUPFAM" id="SSF75005">
    <property type="entry name" value="Arabinanase/levansucrase/invertase"/>
    <property type="match status" value="1"/>
</dbReference>
<dbReference type="EMBL" id="JALEMU010000129">
    <property type="protein sequence ID" value="MCI5756211.1"/>
    <property type="molecule type" value="Genomic_DNA"/>
</dbReference>
<sequence length="533" mass="60411">MSKLTIKAEKKYLVLPVGKYVDSRKLVLVHDGKTAVDIDLRLDYVNPSEYVCLDISKYRGDELTVEVLQDVIPEDIQSDAPPVNYSSSRSFRPQVHFTPDYGWINDPNGLLEYTSPVTGKKTYHMFYQYNPYDTVWGNMHWGHAVSSDLIRWEHRPIALFPDGFGTMFSGSAVIDRENRSGLKEGEEDVILLFYTAAGGSNLLSEGKKFTQCLAYSTDGGETFRKYADNPIVPHIAGENRDPKVIWCEEMQRYVMALYLEDSLFQLLVSDDLLHWEKLQDIVIEGEAECPDIYPLYADGDKNKRKWIISGASHRYVVCEYRNYRFNIIQNARPLNYGRYSYAAQTFSGVSDGRRINIAWNRELTFPGAPFNGQMSIPTEMSLVTHRSEYFLCANPVKELTALYGTQTVCKNIEISKGSPITVPVNRRAYRFDVEFSPADKNRIVIDIFGKSVKIEPGMNLVRVGETTFPLSATGVPEKLVMIADTCSIELISGKGEAIMTAPLLCDYNLNKMLITADERTFIKSLTVTELIPR</sequence>
<dbReference type="PANTHER" id="PTHR42800:SF1">
    <property type="entry name" value="EXOINULINASE INUD (AFU_ORTHOLOGUE AFUA_5G00480)"/>
    <property type="match status" value="1"/>
</dbReference>
<reference evidence="5 6" key="1">
    <citation type="submission" date="2022-03" db="EMBL/GenBank/DDBJ databases">
        <title>Metagenome-assembled genomes from swine fecal metagenomes.</title>
        <authorList>
            <person name="Holman D.B."/>
            <person name="Kommadath A."/>
        </authorList>
    </citation>
    <scope>NUCLEOTIDE SEQUENCE [LARGE SCALE GENOMIC DNA]</scope>
    <source>
        <strain evidence="5">SUG147</strain>
    </source>
</reference>
<dbReference type="InterPro" id="IPR013320">
    <property type="entry name" value="ConA-like_dom_sf"/>
</dbReference>
<keyword evidence="3" id="KW-0326">Glycosidase</keyword>
<organism evidence="5 6">
    <name type="scientific">Candidatus Colimorpha enterica</name>
    <dbReference type="NCBI Taxonomy" id="3083063"/>
    <lineage>
        <taxon>Bacteria</taxon>
        <taxon>Pseudomonadati</taxon>
        <taxon>Bacteroidota</taxon>
        <taxon>Bacteroidia</taxon>
        <taxon>Bacteroidales</taxon>
        <taxon>Candidatus Colimorpha</taxon>
    </lineage>
</organism>
<dbReference type="Proteomes" id="UP001139365">
    <property type="component" value="Unassembled WGS sequence"/>
</dbReference>
<evidence type="ECO:0000256" key="2">
    <source>
        <dbReference type="ARBA" id="ARBA00022801"/>
    </source>
</evidence>
<dbReference type="Pfam" id="PF00251">
    <property type="entry name" value="Glyco_hydro_32N"/>
    <property type="match status" value="1"/>
</dbReference>
<dbReference type="InterPro" id="IPR013148">
    <property type="entry name" value="Glyco_hydro_32_N"/>
</dbReference>
<comment type="caution">
    <text evidence="5">The sequence shown here is derived from an EMBL/GenBank/DDBJ whole genome shotgun (WGS) entry which is preliminary data.</text>
</comment>
<evidence type="ECO:0000313" key="6">
    <source>
        <dbReference type="Proteomes" id="UP001139365"/>
    </source>
</evidence>
<dbReference type="Gene3D" id="2.115.10.20">
    <property type="entry name" value="Glycosyl hydrolase domain, family 43"/>
    <property type="match status" value="1"/>
</dbReference>
<evidence type="ECO:0000256" key="3">
    <source>
        <dbReference type="ARBA" id="ARBA00023295"/>
    </source>
</evidence>
<dbReference type="PANTHER" id="PTHR42800">
    <property type="entry name" value="EXOINULINASE INUD (AFU_ORTHOLOGUE AFUA_5G00480)"/>
    <property type="match status" value="1"/>
</dbReference>
<dbReference type="GO" id="GO:0004575">
    <property type="term" value="F:sucrose alpha-glucosidase activity"/>
    <property type="evidence" value="ECO:0007669"/>
    <property type="project" value="TreeGrafter"/>
</dbReference>
<dbReference type="AlphaFoldDB" id="A0AAE3K0B9"/>
<proteinExistence type="inferred from homology"/>
<dbReference type="InterPro" id="IPR018053">
    <property type="entry name" value="Glyco_hydro_32_AS"/>
</dbReference>
<dbReference type="InterPro" id="IPR023296">
    <property type="entry name" value="Glyco_hydro_beta-prop_sf"/>
</dbReference>
<gene>
    <name evidence="5" type="ORF">MR241_07965</name>
</gene>
<evidence type="ECO:0000256" key="1">
    <source>
        <dbReference type="ARBA" id="ARBA00009902"/>
    </source>
</evidence>
<dbReference type="CDD" id="cd18622">
    <property type="entry name" value="GH32_Inu-like"/>
    <property type="match status" value="1"/>
</dbReference>
<keyword evidence="2 5" id="KW-0378">Hydrolase</keyword>
<dbReference type="InterPro" id="IPR001362">
    <property type="entry name" value="Glyco_hydro_32"/>
</dbReference>
<name>A0AAE3K0B9_9BACT</name>
<dbReference type="GO" id="GO:0005987">
    <property type="term" value="P:sucrose catabolic process"/>
    <property type="evidence" value="ECO:0007669"/>
    <property type="project" value="TreeGrafter"/>
</dbReference>
<evidence type="ECO:0000313" key="5">
    <source>
        <dbReference type="EMBL" id="MCI5756211.1"/>
    </source>
</evidence>
<comment type="similarity">
    <text evidence="1">Belongs to the glycosyl hydrolase 32 family.</text>
</comment>